<feature type="signal peptide" evidence="1">
    <location>
        <begin position="1"/>
        <end position="22"/>
    </location>
</feature>
<dbReference type="Proteomes" id="UP000256884">
    <property type="component" value="Unassembled WGS sequence"/>
</dbReference>
<name>A0A3E0HR22_9FLAO</name>
<dbReference type="EMBL" id="QUNS01000005">
    <property type="protein sequence ID" value="REH48874.1"/>
    <property type="molecule type" value="Genomic_DNA"/>
</dbReference>
<accession>A0A3E0HR22</accession>
<gene>
    <name evidence="2" type="ORF">C7448_105156</name>
</gene>
<sequence length="404" mass="47772">MRNLNFMRKTTLLLILSVLVLASCSSVKTTEKALNSGNYDKAISLSIEKLAKNKTKEKNQPHVLMLQEAFRKATDRDLDRISFLEKERNPENFETIYTLYQRLNNRQEKIKPLLPLRILSSGRNAKFKLVNYTDEILAAKENYAGYLYENGVALLNEGDRNKINYRRAFDELRHLDKISPNYRDTRNLIEEAHARGIDYVHVSVRNRTEQIIPKRLERDLLAIDTYGLNDLWTQYHAKRDRNIQYDFDLELDFTDIIVSPEQVHEKEVIKERRIKDGFKYLRDNNGSYVKDSLGNKIKVDKFKRIRCKLYQFTQFKSSKVTGVVKYIDNRSNQLLQRFPIQSEFIFEHIYADYDGDRRALDKSFIELLDERSVNFPSSEQMVYDTGTDLKQKLKHIITRNKFRN</sequence>
<evidence type="ECO:0000313" key="2">
    <source>
        <dbReference type="EMBL" id="REH48874.1"/>
    </source>
</evidence>
<feature type="chain" id="PRO_5017576831" description="Lipoprotein" evidence="1">
    <location>
        <begin position="23"/>
        <end position="404"/>
    </location>
</feature>
<dbReference type="AlphaFoldDB" id="A0A3E0HR22"/>
<organism evidence="2 3">
    <name type="scientific">Tenacibaculum gallaicum</name>
    <dbReference type="NCBI Taxonomy" id="561505"/>
    <lineage>
        <taxon>Bacteria</taxon>
        <taxon>Pseudomonadati</taxon>
        <taxon>Bacteroidota</taxon>
        <taxon>Flavobacteriia</taxon>
        <taxon>Flavobacteriales</taxon>
        <taxon>Flavobacteriaceae</taxon>
        <taxon>Tenacibaculum</taxon>
    </lineage>
</organism>
<reference evidence="2 3" key="1">
    <citation type="submission" date="2018-08" db="EMBL/GenBank/DDBJ databases">
        <title>Genomic Encyclopedia of Type Strains, Phase IV (KMG-IV): sequencing the most valuable type-strain genomes for metagenomic binning, comparative biology and taxonomic classification.</title>
        <authorList>
            <person name="Goeker M."/>
        </authorList>
    </citation>
    <scope>NUCLEOTIDE SEQUENCE [LARGE SCALE GENOMIC DNA]</scope>
    <source>
        <strain evidence="2 3">DSM 18841</strain>
    </source>
</reference>
<keyword evidence="1" id="KW-0732">Signal</keyword>
<comment type="caution">
    <text evidence="2">The sequence shown here is derived from an EMBL/GenBank/DDBJ whole genome shotgun (WGS) entry which is preliminary data.</text>
</comment>
<protein>
    <recommendedName>
        <fullName evidence="4">Lipoprotein</fullName>
    </recommendedName>
</protein>
<dbReference type="PROSITE" id="PS51257">
    <property type="entry name" value="PROKAR_LIPOPROTEIN"/>
    <property type="match status" value="1"/>
</dbReference>
<proteinExistence type="predicted"/>
<keyword evidence="3" id="KW-1185">Reference proteome</keyword>
<evidence type="ECO:0000313" key="3">
    <source>
        <dbReference type="Proteomes" id="UP000256884"/>
    </source>
</evidence>
<evidence type="ECO:0000256" key="1">
    <source>
        <dbReference type="SAM" id="SignalP"/>
    </source>
</evidence>
<evidence type="ECO:0008006" key="4">
    <source>
        <dbReference type="Google" id="ProtNLM"/>
    </source>
</evidence>